<sequence>MVADRAPASAGAAIAIGMSAANAATARYENALPIVINPTE</sequence>
<reference evidence="1" key="1">
    <citation type="submission" date="2018-12" db="EMBL/GenBank/DDBJ databases">
        <title>Three Rhizobium rhizogenes strains isolated from the same crown gall tumor carry diverse plasmids.</title>
        <authorList>
            <person name="Pulawska J."/>
            <person name="Kuzmanovic N."/>
        </authorList>
    </citation>
    <scope>NUCLEOTIDE SEQUENCE</scope>
    <source>
        <strain evidence="1">Colt5.8</strain>
        <plasmid evidence="1">pColt5.8a</plasmid>
    </source>
</reference>
<dbReference type="EMBL" id="MK318971">
    <property type="protein sequence ID" value="QCL09519.1"/>
    <property type="molecule type" value="Genomic_DNA"/>
</dbReference>
<organism evidence="1">
    <name type="scientific">Rhizobium rhizogenes</name>
    <name type="common">Agrobacterium rhizogenes</name>
    <dbReference type="NCBI Taxonomy" id="359"/>
    <lineage>
        <taxon>Bacteria</taxon>
        <taxon>Pseudomonadati</taxon>
        <taxon>Pseudomonadota</taxon>
        <taxon>Alphaproteobacteria</taxon>
        <taxon>Hyphomicrobiales</taxon>
        <taxon>Rhizobiaceae</taxon>
        <taxon>Rhizobium/Agrobacterium group</taxon>
        <taxon>Rhizobium</taxon>
    </lineage>
</organism>
<keyword evidence="1" id="KW-0614">Plasmid</keyword>
<geneLocation type="plasmid" evidence="1">
    <name>pColt5.8a</name>
</geneLocation>
<accession>A0A7S5DQ88</accession>
<gene>
    <name evidence="1" type="ORF">pC5.8a_28</name>
</gene>
<proteinExistence type="predicted"/>
<dbReference type="AlphaFoldDB" id="A0A7S5DQ88"/>
<name>A0A7S5DQ88_RHIRH</name>
<evidence type="ECO:0000313" key="1">
    <source>
        <dbReference type="EMBL" id="QCL09519.1"/>
    </source>
</evidence>
<protein>
    <submittedName>
        <fullName evidence="1">Uncharacterized protein</fullName>
    </submittedName>
</protein>